<dbReference type="PANTHER" id="PTHR10766">
    <property type="entry name" value="TRANSMEMBRANE 9 SUPERFAMILY PROTEIN"/>
    <property type="match status" value="1"/>
</dbReference>
<dbReference type="AlphaFoldDB" id="A0A815YSR9"/>
<evidence type="ECO:0000313" key="8">
    <source>
        <dbReference type="EMBL" id="CAF1574703.1"/>
    </source>
</evidence>
<evidence type="ECO:0000313" key="9">
    <source>
        <dbReference type="Proteomes" id="UP000663870"/>
    </source>
</evidence>
<keyword evidence="9" id="KW-1185">Reference proteome</keyword>
<dbReference type="InterPro" id="IPR029063">
    <property type="entry name" value="SAM-dependent_MTases_sf"/>
</dbReference>
<evidence type="ECO:0000256" key="2">
    <source>
        <dbReference type="ARBA" id="ARBA00005227"/>
    </source>
</evidence>
<comment type="caution">
    <text evidence="7">Lacks conserved residue(s) required for the propagation of feature annotation.</text>
</comment>
<keyword evidence="3 7" id="KW-0812">Transmembrane</keyword>
<dbReference type="Pfam" id="PF02990">
    <property type="entry name" value="EMP70"/>
    <property type="match status" value="1"/>
</dbReference>
<dbReference type="Proteomes" id="UP000663870">
    <property type="component" value="Unassembled WGS sequence"/>
</dbReference>
<evidence type="ECO:0000256" key="1">
    <source>
        <dbReference type="ARBA" id="ARBA00004141"/>
    </source>
</evidence>
<comment type="caution">
    <text evidence="8">The sequence shown here is derived from an EMBL/GenBank/DDBJ whole genome shotgun (WGS) entry which is preliminary data.</text>
</comment>
<comment type="similarity">
    <text evidence="2 7">Belongs to the nonaspanin (TM9SF) (TC 9.A.2) family.</text>
</comment>
<accession>A0A815YSR9</accession>
<keyword evidence="5 7" id="KW-1133">Transmembrane helix</keyword>
<feature type="non-terminal residue" evidence="8">
    <location>
        <position position="1"/>
    </location>
</feature>
<protein>
    <recommendedName>
        <fullName evidence="7">Transmembrane 9 superfamily member</fullName>
    </recommendedName>
</protein>
<dbReference type="Gene3D" id="3.40.50.150">
    <property type="entry name" value="Vaccinia Virus protein VP39"/>
    <property type="match status" value="1"/>
</dbReference>
<keyword evidence="4" id="KW-0732">Signal</keyword>
<dbReference type="EMBL" id="CAJNOL010003808">
    <property type="protein sequence ID" value="CAF1574703.1"/>
    <property type="molecule type" value="Genomic_DNA"/>
</dbReference>
<evidence type="ECO:0000256" key="4">
    <source>
        <dbReference type="ARBA" id="ARBA00022729"/>
    </source>
</evidence>
<keyword evidence="6 7" id="KW-0472">Membrane</keyword>
<organism evidence="8 9">
    <name type="scientific">Rotaria sordida</name>
    <dbReference type="NCBI Taxonomy" id="392033"/>
    <lineage>
        <taxon>Eukaryota</taxon>
        <taxon>Metazoa</taxon>
        <taxon>Spiralia</taxon>
        <taxon>Gnathifera</taxon>
        <taxon>Rotifera</taxon>
        <taxon>Eurotatoria</taxon>
        <taxon>Bdelloidea</taxon>
        <taxon>Philodinida</taxon>
        <taxon>Philodinidae</taxon>
        <taxon>Rotaria</taxon>
    </lineage>
</organism>
<sequence length="907" mass="102451">MHYGSQDDLSFLKAFATNYTNMFDVIIDDGGHRVKQQINSLTELFPTILRSGGIYAIEDIYTSYVAWYGGRYLKSSTLIEFLKRLVDDIQSYSPTYKNSTLGPLIKENIINMAIRNSNFFLLILLLLSINAFNLPGLSPNEYCQFPLPGLKCKTQVEVYVNRLNSFESVLSHEYSYFPFCTVNDEPSPIENLGQVLIGERIQPSPYKFDFLTDYYCRYVCTKKFTSTDTNQQEKLKRLMKGIILNYQQYWILDNMPITLCYKNTENLEFCSRNFPIGCYVSKSGQTKESCNIRDGKNDTFYIFNHLDFEITYHNELGETWRSTFGEDSSRIISAKIQANSLNSNRCDRTTGPVMFQSTSKDIEIPFTYSVKFIKNNEIRWASRWDYILKSLPQTHIQWFSILNSLVIVLFLSGLVAIILLRTLCKNNPRCIRMVGTGTEKEQFGWKQRPLDNQPSGSTVQVQIHQRYFWNRNWGSFSSLCTENDVISKTSIPVNNKVYCYVNCSSSTFPSAGISTVMTSTDCDTNLLVRSWAGERYDTLTLPLTTSITIGYTSSAWFGPNLYPAAGGTWAVMNRINLAVRPDGYINSSPVTNTLPVLFKPVGQQLVHIVQMSDNDGTDILKCRWSNSNSGTNYNRKDECEDACVGLNGISTLYEENCTIVFTLPTTRIGWYYVIALQIEDYYDSSSPAPMSSVPIQFLFYAYSSSSSCTTRPQIIGERPNRACIGTPINVTLTERVIAQSFCSGATISNYVTSSPIGMRHSTVVSQGGGLYVMTLTWTPTDNQYGPQGFCAGAVDSSNLQSDAWCITYLVGFDSPNLIRATVVQGTASPIGTIFSNHSIFSIQATRDVHRPTRNGTYVKFMDATTNTSVQTFDAGWQSNILYTGNTIIIITNYTWIPGRRYYVLFDS</sequence>
<dbReference type="GO" id="GO:0072657">
    <property type="term" value="P:protein localization to membrane"/>
    <property type="evidence" value="ECO:0007669"/>
    <property type="project" value="TreeGrafter"/>
</dbReference>
<dbReference type="PANTHER" id="PTHR10766:SF176">
    <property type="entry name" value="TRANSMEMBRANE 9 SUPERFAMILY MEMBER"/>
    <property type="match status" value="1"/>
</dbReference>
<evidence type="ECO:0000256" key="5">
    <source>
        <dbReference type="ARBA" id="ARBA00022989"/>
    </source>
</evidence>
<evidence type="ECO:0000256" key="6">
    <source>
        <dbReference type="ARBA" id="ARBA00023136"/>
    </source>
</evidence>
<evidence type="ECO:0000256" key="7">
    <source>
        <dbReference type="RuleBase" id="RU363079"/>
    </source>
</evidence>
<proteinExistence type="inferred from homology"/>
<reference evidence="8" key="1">
    <citation type="submission" date="2021-02" db="EMBL/GenBank/DDBJ databases">
        <authorList>
            <person name="Nowell W R."/>
        </authorList>
    </citation>
    <scope>NUCLEOTIDE SEQUENCE</scope>
</reference>
<name>A0A815YSR9_9BILA</name>
<comment type="subcellular location">
    <subcellularLocation>
        <location evidence="1">Membrane</location>
        <topology evidence="1">Multi-pass membrane protein</topology>
    </subcellularLocation>
</comment>
<dbReference type="InterPro" id="IPR004240">
    <property type="entry name" value="EMP70"/>
</dbReference>
<gene>
    <name evidence="8" type="ORF">JXQ802_LOCUS45550</name>
</gene>
<feature type="transmembrane region" description="Helical" evidence="7">
    <location>
        <begin position="398"/>
        <end position="423"/>
    </location>
</feature>
<evidence type="ECO:0000256" key="3">
    <source>
        <dbReference type="ARBA" id="ARBA00022692"/>
    </source>
</evidence>
<dbReference type="GO" id="GO:0016020">
    <property type="term" value="C:membrane"/>
    <property type="evidence" value="ECO:0007669"/>
    <property type="project" value="UniProtKB-SubCell"/>
</dbReference>